<evidence type="ECO:0000256" key="2">
    <source>
        <dbReference type="ARBA" id="ARBA00004752"/>
    </source>
</evidence>
<dbReference type="InterPro" id="IPR001986">
    <property type="entry name" value="Enolpyruvate_Tfrase_dom"/>
</dbReference>
<dbReference type="NCBIfam" id="TIGR01072">
    <property type="entry name" value="murA"/>
    <property type="match status" value="1"/>
</dbReference>
<reference evidence="15 16" key="1">
    <citation type="submission" date="2020-03" db="EMBL/GenBank/DDBJ databases">
        <authorList>
            <person name="Picone N."/>
        </authorList>
    </citation>
    <scope>NUCLEOTIDE SEQUENCE [LARGE SCALE GENOMIC DNA]</scope>
    <source>
        <strain evidence="15">NSCAC1</strain>
    </source>
</reference>
<keyword evidence="3 13" id="KW-0963">Cytoplasm</keyword>
<dbReference type="SUPFAM" id="SSF55205">
    <property type="entry name" value="EPT/RTPC-like"/>
    <property type="match status" value="1"/>
</dbReference>
<dbReference type="Proteomes" id="UP000516072">
    <property type="component" value="Chromosome"/>
</dbReference>
<comment type="function">
    <text evidence="13">Cell wall formation. Adds enolpyruvyl to UDP-N-acetylglucosamine.</text>
</comment>
<evidence type="ECO:0000256" key="1">
    <source>
        <dbReference type="ARBA" id="ARBA00004496"/>
    </source>
</evidence>
<dbReference type="AlphaFoldDB" id="A0A7G1QBH9"/>
<dbReference type="PANTHER" id="PTHR43783:SF1">
    <property type="entry name" value="UDP-N-ACETYLGLUCOSAMINE 1-CARBOXYVINYLTRANSFERASE"/>
    <property type="match status" value="1"/>
</dbReference>
<evidence type="ECO:0000256" key="10">
    <source>
        <dbReference type="ARBA" id="ARBA00023317"/>
    </source>
</evidence>
<dbReference type="EMBL" id="LR778175">
    <property type="protein sequence ID" value="CAB1277237.1"/>
    <property type="molecule type" value="Genomic_DNA"/>
</dbReference>
<dbReference type="GO" id="GO:0009252">
    <property type="term" value="P:peptidoglycan biosynthetic process"/>
    <property type="evidence" value="ECO:0007669"/>
    <property type="project" value="UniProtKB-UniRule"/>
</dbReference>
<dbReference type="InterPro" id="IPR013792">
    <property type="entry name" value="RNA3'P_cycl/enolpyr_Trfase_a/b"/>
</dbReference>
<dbReference type="GO" id="GO:0008360">
    <property type="term" value="P:regulation of cell shape"/>
    <property type="evidence" value="ECO:0007669"/>
    <property type="project" value="UniProtKB-KW"/>
</dbReference>
<dbReference type="GO" id="GO:0071555">
    <property type="term" value="P:cell wall organization"/>
    <property type="evidence" value="ECO:0007669"/>
    <property type="project" value="UniProtKB-KW"/>
</dbReference>
<proteinExistence type="inferred from homology"/>
<dbReference type="HAMAP" id="MF_00111">
    <property type="entry name" value="MurA"/>
    <property type="match status" value="1"/>
</dbReference>
<comment type="pathway">
    <text evidence="2 13">Cell wall biogenesis; peptidoglycan biosynthesis.</text>
</comment>
<evidence type="ECO:0000256" key="13">
    <source>
        <dbReference type="HAMAP-Rule" id="MF_00111"/>
    </source>
</evidence>
<dbReference type="EC" id="2.5.1.7" evidence="13"/>
<dbReference type="GO" id="GO:0008760">
    <property type="term" value="F:UDP-N-acetylglucosamine 1-carboxyvinyltransferase activity"/>
    <property type="evidence" value="ECO:0007669"/>
    <property type="project" value="UniProtKB-UniRule"/>
</dbReference>
<dbReference type="InterPro" id="IPR050068">
    <property type="entry name" value="MurA_subfamily"/>
</dbReference>
<dbReference type="Gene3D" id="3.65.10.10">
    <property type="entry name" value="Enolpyruvate transferase domain"/>
    <property type="match status" value="2"/>
</dbReference>
<feature type="binding site" evidence="13">
    <location>
        <position position="93"/>
    </location>
    <ligand>
        <name>UDP-N-acetyl-alpha-D-glucosamine</name>
        <dbReference type="ChEBI" id="CHEBI:57705"/>
    </ligand>
</feature>
<evidence type="ECO:0000256" key="4">
    <source>
        <dbReference type="ARBA" id="ARBA00022618"/>
    </source>
</evidence>
<dbReference type="GO" id="GO:0051301">
    <property type="term" value="P:cell division"/>
    <property type="evidence" value="ECO:0007669"/>
    <property type="project" value="UniProtKB-KW"/>
</dbReference>
<evidence type="ECO:0000256" key="11">
    <source>
        <dbReference type="ARBA" id="ARBA00038367"/>
    </source>
</evidence>
<comment type="caution">
    <text evidence="13">Lacks conserved residue(s) required for the propagation of feature annotation.</text>
</comment>
<protein>
    <recommendedName>
        <fullName evidence="13">UDP-N-acetylglucosamine 1-carboxyvinyltransferase</fullName>
        <ecNumber evidence="13">2.5.1.7</ecNumber>
    </recommendedName>
    <alternativeName>
        <fullName evidence="13">Enoylpyruvate transferase</fullName>
    </alternativeName>
    <alternativeName>
        <fullName evidence="13">UDP-N-acetylglucosamine enolpyruvyl transferase</fullName>
        <shortName evidence="13">EPT</shortName>
    </alternativeName>
</protein>
<evidence type="ECO:0000256" key="3">
    <source>
        <dbReference type="ARBA" id="ARBA00022490"/>
    </source>
</evidence>
<evidence type="ECO:0000313" key="15">
    <source>
        <dbReference type="EMBL" id="CAB1277237.1"/>
    </source>
</evidence>
<evidence type="ECO:0000256" key="9">
    <source>
        <dbReference type="ARBA" id="ARBA00023316"/>
    </source>
</evidence>
<feature type="binding site" evidence="13">
    <location>
        <position position="307"/>
    </location>
    <ligand>
        <name>UDP-N-acetyl-alpha-D-glucosamine</name>
        <dbReference type="ChEBI" id="CHEBI:57705"/>
    </ligand>
</feature>
<dbReference type="NCBIfam" id="NF006873">
    <property type="entry name" value="PRK09369.1"/>
    <property type="match status" value="1"/>
</dbReference>
<dbReference type="CDD" id="cd01555">
    <property type="entry name" value="UdpNAET"/>
    <property type="match status" value="1"/>
</dbReference>
<comment type="catalytic activity">
    <reaction evidence="12 13">
        <text>phosphoenolpyruvate + UDP-N-acetyl-alpha-D-glucosamine = UDP-N-acetyl-3-O-(1-carboxyvinyl)-alpha-D-glucosamine + phosphate</text>
        <dbReference type="Rhea" id="RHEA:18681"/>
        <dbReference type="ChEBI" id="CHEBI:43474"/>
        <dbReference type="ChEBI" id="CHEBI:57705"/>
        <dbReference type="ChEBI" id="CHEBI:58702"/>
        <dbReference type="ChEBI" id="CHEBI:68483"/>
        <dbReference type="EC" id="2.5.1.7"/>
    </reaction>
</comment>
<name>A0A7G1QBH9_9GAMM</name>
<keyword evidence="5 13" id="KW-0808">Transferase</keyword>
<gene>
    <name evidence="13 15" type="primary">murA</name>
    <name evidence="15" type="ORF">NSCAC_1570</name>
</gene>
<keyword evidence="16" id="KW-1185">Reference proteome</keyword>
<accession>A0A7G1QBH9</accession>
<keyword evidence="4 13" id="KW-0132">Cell division</keyword>
<feature type="binding site" evidence="13">
    <location>
        <begin position="22"/>
        <end position="23"/>
    </location>
    <ligand>
        <name>phosphoenolpyruvate</name>
        <dbReference type="ChEBI" id="CHEBI:58702"/>
    </ligand>
</feature>
<feature type="active site" description="Proton donor" evidence="13">
    <location>
        <position position="117"/>
    </location>
</feature>
<keyword evidence="7 13" id="KW-0573">Peptidoglycan synthesis</keyword>
<keyword evidence="10 13" id="KW-0670">Pyruvate</keyword>
<evidence type="ECO:0000256" key="8">
    <source>
        <dbReference type="ARBA" id="ARBA00023306"/>
    </source>
</evidence>
<feature type="modified residue" description="2-(S-cysteinyl)pyruvic acid O-phosphothioketal" evidence="13">
    <location>
        <position position="117"/>
    </location>
</feature>
<comment type="similarity">
    <text evidence="11 13">Belongs to the EPSP synthase family. MurA subfamily.</text>
</comment>
<keyword evidence="6 13" id="KW-0133">Cell shape</keyword>
<feature type="binding site" evidence="13">
    <location>
        <position position="329"/>
    </location>
    <ligand>
        <name>UDP-N-acetyl-alpha-D-glucosamine</name>
        <dbReference type="ChEBI" id="CHEBI:57705"/>
    </ligand>
</feature>
<dbReference type="FunFam" id="3.65.10.10:FF:000002">
    <property type="entry name" value="UDP-N-acetylglucosamine 1-carboxyvinyltransferase"/>
    <property type="match status" value="1"/>
</dbReference>
<evidence type="ECO:0000259" key="14">
    <source>
        <dbReference type="Pfam" id="PF00275"/>
    </source>
</evidence>
<feature type="domain" description="Enolpyruvate transferase" evidence="14">
    <location>
        <begin position="7"/>
        <end position="408"/>
    </location>
</feature>
<dbReference type="GO" id="GO:0019277">
    <property type="term" value="P:UDP-N-acetylgalactosamine biosynthetic process"/>
    <property type="evidence" value="ECO:0007669"/>
    <property type="project" value="InterPro"/>
</dbReference>
<dbReference type="InterPro" id="IPR036968">
    <property type="entry name" value="Enolpyruvate_Tfrase_sf"/>
</dbReference>
<dbReference type="InterPro" id="IPR005750">
    <property type="entry name" value="UDP_GlcNAc_COvinyl_MurA"/>
</dbReference>
<evidence type="ECO:0000313" key="16">
    <source>
        <dbReference type="Proteomes" id="UP000516072"/>
    </source>
</evidence>
<dbReference type="UniPathway" id="UPA00219"/>
<dbReference type="PANTHER" id="PTHR43783">
    <property type="entry name" value="UDP-N-ACETYLGLUCOSAMINE 1-CARBOXYVINYLTRANSFERASE"/>
    <property type="match status" value="1"/>
</dbReference>
<evidence type="ECO:0000256" key="12">
    <source>
        <dbReference type="ARBA" id="ARBA00047527"/>
    </source>
</evidence>
<sequence>MDKLLIAGGTPINGEIRISGAKNATLPMLAAALLASTPIEICNIPHLQDVTTTIELLGLMGAVFTVNDDLNIQIDTSTLTQFSAPYELVKTMRASILVLGPLLARYGKADVSLPGGCAIGSRPINLHIHGLQAMGADITIKNGYIHARTHGRLRGAKILMDQVSVTGTENLIMAATLANGVTIIENAACEPEVTDLIHLLNKMGAEITGVGTTTLTVEGVSTLNGTKYTVLPDRIETGTYLTAGALTGGKVKLKNTDPKILDAVLLKLEEAGAEIDTGVDWIYLDMKGKRPKAVDVCTAPYPAFPTDMQAQFTALNAVAEGSGAITETIFENRFMHVQELQRMGAEINLRGNTAVTKGVKNLTGAPVMATDLRASACLVLAGLAAQGTTIVDRIYHIDRGYECIEEKLQNLGANIKRVSNYTVSDIYSIYG</sequence>
<dbReference type="GO" id="GO:0005737">
    <property type="term" value="C:cytoplasm"/>
    <property type="evidence" value="ECO:0007669"/>
    <property type="project" value="UniProtKB-SubCell"/>
</dbReference>
<dbReference type="Pfam" id="PF00275">
    <property type="entry name" value="EPSP_synthase"/>
    <property type="match status" value="1"/>
</dbReference>
<keyword evidence="8 13" id="KW-0131">Cell cycle</keyword>
<keyword evidence="9 13" id="KW-0961">Cell wall biogenesis/degradation</keyword>
<evidence type="ECO:0000256" key="6">
    <source>
        <dbReference type="ARBA" id="ARBA00022960"/>
    </source>
</evidence>
<dbReference type="RefSeq" id="WP_197744230.1">
    <property type="nucleotide sequence ID" value="NZ_LR778175.1"/>
</dbReference>
<comment type="subcellular location">
    <subcellularLocation>
        <location evidence="1 13">Cytoplasm</location>
    </subcellularLocation>
</comment>
<dbReference type="KEGG" id="ntg:NSCAC_1570"/>
<evidence type="ECO:0000256" key="7">
    <source>
        <dbReference type="ARBA" id="ARBA00022984"/>
    </source>
</evidence>
<organism evidence="15 16">
    <name type="scientific">Candidatus Nitrosacidococcus tergens</name>
    <dbReference type="NCBI Taxonomy" id="553981"/>
    <lineage>
        <taxon>Bacteria</taxon>
        <taxon>Pseudomonadati</taxon>
        <taxon>Pseudomonadota</taxon>
        <taxon>Gammaproteobacteria</taxon>
        <taxon>Chromatiales</taxon>
        <taxon>Chromatiaceae</taxon>
        <taxon>Candidatus Nitrosacidococcus</taxon>
    </lineage>
</organism>
<evidence type="ECO:0000256" key="5">
    <source>
        <dbReference type="ARBA" id="ARBA00022679"/>
    </source>
</evidence>